<dbReference type="InterPro" id="IPR049704">
    <property type="entry name" value="Aminotrans_3_PPA_site"/>
</dbReference>
<dbReference type="Gene3D" id="3.90.1150.10">
    <property type="entry name" value="Aspartate Aminotransferase, domain 1"/>
    <property type="match status" value="1"/>
</dbReference>
<dbReference type="PIRSF" id="PIRSF000521">
    <property type="entry name" value="Transaminase_4ab_Lys_Orn"/>
    <property type="match status" value="1"/>
</dbReference>
<evidence type="ECO:0000256" key="2">
    <source>
        <dbReference type="ARBA" id="ARBA00008954"/>
    </source>
</evidence>
<dbReference type="Gene3D" id="3.40.640.10">
    <property type="entry name" value="Type I PLP-dependent aspartate aminotransferase-like (Major domain)"/>
    <property type="match status" value="1"/>
</dbReference>
<evidence type="ECO:0000256" key="3">
    <source>
        <dbReference type="ARBA" id="ARBA00012912"/>
    </source>
</evidence>
<dbReference type="EC" id="2.6.1.19" evidence="3"/>
<dbReference type="GO" id="GO:0005739">
    <property type="term" value="C:mitochondrion"/>
    <property type="evidence" value="ECO:0007669"/>
    <property type="project" value="TreeGrafter"/>
</dbReference>
<comment type="catalytic activity">
    <reaction evidence="10">
        <text>4-aminobutanoate + 2-oxoglutarate = succinate semialdehyde + L-glutamate</text>
        <dbReference type="Rhea" id="RHEA:23352"/>
        <dbReference type="ChEBI" id="CHEBI:16810"/>
        <dbReference type="ChEBI" id="CHEBI:29985"/>
        <dbReference type="ChEBI" id="CHEBI:57706"/>
        <dbReference type="ChEBI" id="CHEBI:59888"/>
        <dbReference type="EC" id="2.6.1.19"/>
    </reaction>
</comment>
<dbReference type="InterPro" id="IPR005814">
    <property type="entry name" value="Aminotrans_3"/>
</dbReference>
<protein>
    <recommendedName>
        <fullName evidence="4">4-aminobutyrate aminotransferase</fullName>
        <ecNumber evidence="3">2.6.1.19</ecNumber>
    </recommendedName>
    <alternativeName>
        <fullName evidence="9">GABA aminotransferase</fullName>
    </alternativeName>
    <alternativeName>
        <fullName evidence="8">Gamma-amino-N-butyrate transaminase</fullName>
    </alternativeName>
</protein>
<dbReference type="SUPFAM" id="SSF53383">
    <property type="entry name" value="PLP-dependent transferases"/>
    <property type="match status" value="1"/>
</dbReference>
<evidence type="ECO:0000313" key="12">
    <source>
        <dbReference type="EMBL" id="KND88276.1"/>
    </source>
</evidence>
<reference evidence="12 13" key="1">
    <citation type="journal article" date="2015" name="BMC Genomics">
        <title>The genome of the truffle-parasite Tolypocladium ophioglossoides and the evolution of antifungal peptaibiotics.</title>
        <authorList>
            <person name="Quandt C.A."/>
            <person name="Bushley K.E."/>
            <person name="Spatafora J.W."/>
        </authorList>
    </citation>
    <scope>NUCLEOTIDE SEQUENCE [LARGE SCALE GENOMIC DNA]</scope>
    <source>
        <strain evidence="12 13">CBS 100239</strain>
    </source>
</reference>
<comment type="similarity">
    <text evidence="2 11">Belongs to the class-III pyridoxal-phosphate-dependent aminotransferase family.</text>
</comment>
<dbReference type="GO" id="GO:0009450">
    <property type="term" value="P:gamma-aminobutyric acid catabolic process"/>
    <property type="evidence" value="ECO:0007669"/>
    <property type="project" value="TreeGrafter"/>
</dbReference>
<evidence type="ECO:0000256" key="8">
    <source>
        <dbReference type="ARBA" id="ARBA00030204"/>
    </source>
</evidence>
<comment type="cofactor">
    <cofactor evidence="1">
        <name>pyridoxal 5'-phosphate</name>
        <dbReference type="ChEBI" id="CHEBI:597326"/>
    </cofactor>
</comment>
<evidence type="ECO:0000256" key="10">
    <source>
        <dbReference type="ARBA" id="ARBA00048021"/>
    </source>
</evidence>
<dbReference type="GO" id="GO:0030170">
    <property type="term" value="F:pyridoxal phosphate binding"/>
    <property type="evidence" value="ECO:0007669"/>
    <property type="project" value="InterPro"/>
</dbReference>
<evidence type="ECO:0000256" key="6">
    <source>
        <dbReference type="ARBA" id="ARBA00022679"/>
    </source>
</evidence>
<dbReference type="NCBIfam" id="TIGR00699">
    <property type="entry name" value="GABAtrns_euk"/>
    <property type="match status" value="1"/>
</dbReference>
<comment type="caution">
    <text evidence="12">The sequence shown here is derived from an EMBL/GenBank/DDBJ whole genome shotgun (WGS) entry which is preliminary data.</text>
</comment>
<dbReference type="FunFam" id="3.40.640.10:FF:000029">
    <property type="entry name" value="4-aminobutyrate aminotransferase, mitochondrial"/>
    <property type="match status" value="1"/>
</dbReference>
<dbReference type="EMBL" id="LFRF01000027">
    <property type="protein sequence ID" value="KND88276.1"/>
    <property type="molecule type" value="Genomic_DNA"/>
</dbReference>
<dbReference type="Pfam" id="PF00202">
    <property type="entry name" value="Aminotran_3"/>
    <property type="match status" value="1"/>
</dbReference>
<dbReference type="GO" id="GO:0034386">
    <property type="term" value="F:4-aminobutyrate:2-oxoglutarate transaminase activity"/>
    <property type="evidence" value="ECO:0007669"/>
    <property type="project" value="UniProtKB-EC"/>
</dbReference>
<keyword evidence="13" id="KW-1185">Reference proteome</keyword>
<organism evidence="12 13">
    <name type="scientific">Tolypocladium ophioglossoides (strain CBS 100239)</name>
    <name type="common">Snaketongue truffleclub</name>
    <name type="synonym">Elaphocordyceps ophioglossoides</name>
    <dbReference type="NCBI Taxonomy" id="1163406"/>
    <lineage>
        <taxon>Eukaryota</taxon>
        <taxon>Fungi</taxon>
        <taxon>Dikarya</taxon>
        <taxon>Ascomycota</taxon>
        <taxon>Pezizomycotina</taxon>
        <taxon>Sordariomycetes</taxon>
        <taxon>Hypocreomycetidae</taxon>
        <taxon>Hypocreales</taxon>
        <taxon>Ophiocordycipitaceae</taxon>
        <taxon>Tolypocladium</taxon>
    </lineage>
</organism>
<dbReference type="OrthoDB" id="10260828at2759"/>
<evidence type="ECO:0000256" key="1">
    <source>
        <dbReference type="ARBA" id="ARBA00001933"/>
    </source>
</evidence>
<sequence length="392" mass="43311">MPLGYNNPRLAEAARTPAMVRAITSRPALGSFPSQDYAALLESGILKAAPKGLEQVFTATTGSDANETAYKAACIWKGTQERGGKDFTDAEMSSVMDNQAPGAKKYSIVSFKKGFHGRLFGSLSTTRSKAIHKLDVPAFDWPAAPFPQLKYPLEEQEVENRIEEDRCLKETAKIIDTAEQPVAAIVIEPIQSEGGDNHATPYFFQRLRALTEEKGVLMIVDEVQTGVGATGKMWAHEHWNLTSPADMVTFSKKAQAAGFYFSRADLRPDKPYRQFNTWMGDPARAILFNAIYDEIEKGDLINNTAKIGSFLYSGVEALAAKYLELIRNLRGKDRGTFIAWDCSKRDKVIALAREKGVIIGGCGEAVIRLRPMLIFQKHHGRSAMLGKVVPNY</sequence>
<dbReference type="AlphaFoldDB" id="A0A0L0N2L9"/>
<dbReference type="STRING" id="1163406.A0A0L0N2L9"/>
<dbReference type="InterPro" id="IPR004631">
    <property type="entry name" value="4NH2But_aminotransferase_euk"/>
</dbReference>
<gene>
    <name evidence="12" type="ORF">TOPH_07137</name>
</gene>
<dbReference type="PANTHER" id="PTHR43206:SF1">
    <property type="entry name" value="4-AMINOBUTYRATE AMINOTRANSFERASE, MITOCHONDRIAL"/>
    <property type="match status" value="1"/>
</dbReference>
<proteinExistence type="inferred from homology"/>
<name>A0A0L0N2L9_TOLOC</name>
<dbReference type="InterPro" id="IPR015421">
    <property type="entry name" value="PyrdxlP-dep_Trfase_major"/>
</dbReference>
<dbReference type="CDD" id="cd00610">
    <property type="entry name" value="OAT_like"/>
    <property type="match status" value="1"/>
</dbReference>
<dbReference type="InterPro" id="IPR015422">
    <property type="entry name" value="PyrdxlP-dep_Trfase_small"/>
</dbReference>
<accession>A0A0L0N2L9</accession>
<dbReference type="Proteomes" id="UP000036947">
    <property type="component" value="Unassembled WGS sequence"/>
</dbReference>
<dbReference type="InterPro" id="IPR015424">
    <property type="entry name" value="PyrdxlP-dep_Trfase"/>
</dbReference>
<dbReference type="PANTHER" id="PTHR43206">
    <property type="entry name" value="AMINOTRANSFERASE"/>
    <property type="match status" value="1"/>
</dbReference>
<dbReference type="PROSITE" id="PS00600">
    <property type="entry name" value="AA_TRANSFER_CLASS_3"/>
    <property type="match status" value="1"/>
</dbReference>
<keyword evidence="6 12" id="KW-0808">Transferase</keyword>
<keyword evidence="7 11" id="KW-0663">Pyridoxal phosphate</keyword>
<evidence type="ECO:0000256" key="11">
    <source>
        <dbReference type="RuleBase" id="RU003560"/>
    </source>
</evidence>
<evidence type="ECO:0000313" key="13">
    <source>
        <dbReference type="Proteomes" id="UP000036947"/>
    </source>
</evidence>
<evidence type="ECO:0000256" key="7">
    <source>
        <dbReference type="ARBA" id="ARBA00022898"/>
    </source>
</evidence>
<keyword evidence="5 12" id="KW-0032">Aminotransferase</keyword>
<evidence type="ECO:0000256" key="5">
    <source>
        <dbReference type="ARBA" id="ARBA00022576"/>
    </source>
</evidence>
<evidence type="ECO:0000256" key="9">
    <source>
        <dbReference type="ARBA" id="ARBA00031787"/>
    </source>
</evidence>
<evidence type="ECO:0000256" key="4">
    <source>
        <dbReference type="ARBA" id="ARBA00018543"/>
    </source>
</evidence>